<feature type="domain" description="RDD" evidence="6">
    <location>
        <begin position="6"/>
        <end position="162"/>
    </location>
</feature>
<gene>
    <name evidence="7" type="ORF">DQQ10_26850</name>
</gene>
<dbReference type="EMBL" id="QMFY01000027">
    <property type="protein sequence ID" value="RAV97794.1"/>
    <property type="molecule type" value="Genomic_DNA"/>
</dbReference>
<organism evidence="7 8">
    <name type="scientific">Pseudochryseolinea flava</name>
    <dbReference type="NCBI Taxonomy" id="2059302"/>
    <lineage>
        <taxon>Bacteria</taxon>
        <taxon>Pseudomonadati</taxon>
        <taxon>Bacteroidota</taxon>
        <taxon>Cytophagia</taxon>
        <taxon>Cytophagales</taxon>
        <taxon>Fulvivirgaceae</taxon>
        <taxon>Pseudochryseolinea</taxon>
    </lineage>
</organism>
<evidence type="ECO:0000259" key="6">
    <source>
        <dbReference type="Pfam" id="PF06271"/>
    </source>
</evidence>
<dbReference type="GO" id="GO:0016020">
    <property type="term" value="C:membrane"/>
    <property type="evidence" value="ECO:0007669"/>
    <property type="project" value="UniProtKB-SubCell"/>
</dbReference>
<comment type="caution">
    <text evidence="7">The sequence shown here is derived from an EMBL/GenBank/DDBJ whole genome shotgun (WGS) entry which is preliminary data.</text>
</comment>
<feature type="transmembrane region" description="Helical" evidence="5">
    <location>
        <begin position="146"/>
        <end position="168"/>
    </location>
</feature>
<reference evidence="7 8" key="1">
    <citation type="submission" date="2018-06" db="EMBL/GenBank/DDBJ databases">
        <title>Chryseolinea flavus sp. nov., a member of the phylum Bacteroidetes isolated from soil.</title>
        <authorList>
            <person name="Li Y."/>
            <person name="Wang J."/>
        </authorList>
    </citation>
    <scope>NUCLEOTIDE SEQUENCE [LARGE SCALE GENOMIC DNA]</scope>
    <source>
        <strain evidence="7 8">SDU1-6</strain>
    </source>
</reference>
<keyword evidence="3 5" id="KW-1133">Transmembrane helix</keyword>
<dbReference type="InterPro" id="IPR010432">
    <property type="entry name" value="RDD"/>
</dbReference>
<keyword evidence="4 5" id="KW-0472">Membrane</keyword>
<keyword evidence="2 5" id="KW-0812">Transmembrane</keyword>
<comment type="subcellular location">
    <subcellularLocation>
        <location evidence="1">Membrane</location>
        <topology evidence="1">Multi-pass membrane protein</topology>
    </subcellularLocation>
</comment>
<accession>A0A364XW98</accession>
<dbReference type="AlphaFoldDB" id="A0A364XW98"/>
<feature type="transmembrane region" description="Helical" evidence="5">
    <location>
        <begin position="54"/>
        <end position="71"/>
    </location>
</feature>
<feature type="transmembrane region" description="Helical" evidence="5">
    <location>
        <begin position="12"/>
        <end position="34"/>
    </location>
</feature>
<dbReference type="RefSeq" id="WP_112750045.1">
    <property type="nucleotide sequence ID" value="NZ_QMFY01000027.1"/>
</dbReference>
<evidence type="ECO:0000256" key="4">
    <source>
        <dbReference type="ARBA" id="ARBA00023136"/>
    </source>
</evidence>
<dbReference type="OrthoDB" id="9814143at2"/>
<evidence type="ECO:0000256" key="3">
    <source>
        <dbReference type="ARBA" id="ARBA00022989"/>
    </source>
</evidence>
<dbReference type="Proteomes" id="UP000251889">
    <property type="component" value="Unassembled WGS sequence"/>
</dbReference>
<name>A0A364XW98_9BACT</name>
<keyword evidence="8" id="KW-1185">Reference proteome</keyword>
<evidence type="ECO:0000256" key="2">
    <source>
        <dbReference type="ARBA" id="ARBA00022692"/>
    </source>
</evidence>
<protein>
    <recommendedName>
        <fullName evidence="6">RDD domain-containing protein</fullName>
    </recommendedName>
</protein>
<sequence length="179" mass="20422">MNTLNTGNRIGTMLLDHVLMTVIIMVVVMPGVIYDIAQTFGNPNAQPKLMLGNYYLNLFAFPLYFNKDIYLGRSLGKRILKLQLIDIKTGQPANALRCFVRNLTIILWPIEGILALANNERRIGDFIAGTKLVPYNVEEHKGQPNWVFMTIALLASILFVYFTMFYPIELLTRGMERVH</sequence>
<evidence type="ECO:0000256" key="5">
    <source>
        <dbReference type="SAM" id="Phobius"/>
    </source>
</evidence>
<proteinExistence type="predicted"/>
<evidence type="ECO:0000313" key="7">
    <source>
        <dbReference type="EMBL" id="RAV97794.1"/>
    </source>
</evidence>
<evidence type="ECO:0000256" key="1">
    <source>
        <dbReference type="ARBA" id="ARBA00004141"/>
    </source>
</evidence>
<dbReference type="Pfam" id="PF06271">
    <property type="entry name" value="RDD"/>
    <property type="match status" value="1"/>
</dbReference>
<evidence type="ECO:0000313" key="8">
    <source>
        <dbReference type="Proteomes" id="UP000251889"/>
    </source>
</evidence>